<dbReference type="AlphaFoldDB" id="X8CUK4"/>
<dbReference type="Proteomes" id="UP000020825">
    <property type="component" value="Unassembled WGS sequence"/>
</dbReference>
<feature type="compositionally biased region" description="Basic and acidic residues" evidence="1">
    <location>
        <begin position="78"/>
        <end position="89"/>
    </location>
</feature>
<evidence type="ECO:0000256" key="1">
    <source>
        <dbReference type="SAM" id="MobiDB-lite"/>
    </source>
</evidence>
<name>X8CUK4_MYCIT</name>
<gene>
    <name evidence="2" type="ORF">I550_2654</name>
</gene>
<evidence type="ECO:0000313" key="2">
    <source>
        <dbReference type="EMBL" id="EUA59506.1"/>
    </source>
</evidence>
<evidence type="ECO:0000313" key="3">
    <source>
        <dbReference type="Proteomes" id="UP000020825"/>
    </source>
</evidence>
<comment type="caution">
    <text evidence="2">The sequence shown here is derived from an EMBL/GenBank/DDBJ whole genome shotgun (WGS) entry which is preliminary data.</text>
</comment>
<reference evidence="2 3" key="1">
    <citation type="submission" date="2013-12" db="EMBL/GenBank/DDBJ databases">
        <authorList>
            <person name="Zelazny A."/>
            <person name="Olivier K."/>
            <person name="Holland S."/>
            <person name="Lenaerts A."/>
            <person name="Ordway D."/>
            <person name="DeGroote M.A."/>
            <person name="Parker T."/>
            <person name="Sizemore C."/>
            <person name="Tallon L.J."/>
            <person name="Sadzewicz L.K."/>
            <person name="Sengamalay N."/>
            <person name="Fraser C.M."/>
            <person name="Hine E."/>
            <person name="Shefchek K.A."/>
            <person name="Das S.P."/>
            <person name="Tettelin H."/>
        </authorList>
    </citation>
    <scope>NUCLEOTIDE SEQUENCE [LARGE SCALE GENOMIC DNA]</scope>
    <source>
        <strain evidence="2 3">1956</strain>
    </source>
</reference>
<proteinExistence type="predicted"/>
<feature type="region of interest" description="Disordered" evidence="1">
    <location>
        <begin position="55"/>
        <end position="112"/>
    </location>
</feature>
<protein>
    <submittedName>
        <fullName evidence="2">Uncharacterized protein</fullName>
    </submittedName>
</protein>
<sequence>MIECDRGLTGIYRVSPSNVDWDADASRFRIAFTSQFRHPGTRAATIGEYPLGVRLTEPPQKSPAGGGLRCARRRKPLRPRDRHSARPIDPDAISADGQRRCVSRRRPSESAIGRTATPELCAYPMRTARRPLPINPIGIIGVSRGGVDRRRPVCADRVGSVEASR</sequence>
<organism evidence="2 3">
    <name type="scientific">Mycobacterium intracellulare 1956</name>
    <dbReference type="NCBI Taxonomy" id="1299331"/>
    <lineage>
        <taxon>Bacteria</taxon>
        <taxon>Bacillati</taxon>
        <taxon>Actinomycetota</taxon>
        <taxon>Actinomycetes</taxon>
        <taxon>Mycobacteriales</taxon>
        <taxon>Mycobacteriaceae</taxon>
        <taxon>Mycobacterium</taxon>
        <taxon>Mycobacterium avium complex (MAC)</taxon>
    </lineage>
</organism>
<dbReference type="EMBL" id="JAOG01000001">
    <property type="protein sequence ID" value="EUA59506.1"/>
    <property type="molecule type" value="Genomic_DNA"/>
</dbReference>
<accession>X8CUK4</accession>